<evidence type="ECO:0000313" key="2">
    <source>
        <dbReference type="EMBL" id="KAF5348573.1"/>
    </source>
</evidence>
<dbReference type="GO" id="GO:0004674">
    <property type="term" value="F:protein serine/threonine kinase activity"/>
    <property type="evidence" value="ECO:0007669"/>
    <property type="project" value="TreeGrafter"/>
</dbReference>
<dbReference type="InterPro" id="IPR001245">
    <property type="entry name" value="Ser-Thr/Tyr_kinase_cat_dom"/>
</dbReference>
<gene>
    <name evidence="2" type="ORF">D9756_009654</name>
</gene>
<dbReference type="PANTHER" id="PTHR44329">
    <property type="entry name" value="SERINE/THREONINE-PROTEIN KINASE TNNI3K-RELATED"/>
    <property type="match status" value="1"/>
</dbReference>
<name>A0A8H5CVZ2_9AGAR</name>
<dbReference type="InterPro" id="IPR008271">
    <property type="entry name" value="Ser/Thr_kinase_AS"/>
</dbReference>
<keyword evidence="3" id="KW-1185">Reference proteome</keyword>
<evidence type="ECO:0000313" key="3">
    <source>
        <dbReference type="Proteomes" id="UP000559027"/>
    </source>
</evidence>
<protein>
    <recommendedName>
        <fullName evidence="1">Protein kinase domain-containing protein</fullName>
    </recommendedName>
</protein>
<proteinExistence type="predicted"/>
<dbReference type="PROSITE" id="PS00108">
    <property type="entry name" value="PROTEIN_KINASE_ST"/>
    <property type="match status" value="1"/>
</dbReference>
<dbReference type="SMART" id="SM00220">
    <property type="entry name" value="S_TKc"/>
    <property type="match status" value="1"/>
</dbReference>
<accession>A0A8H5CVZ2</accession>
<dbReference type="CDD" id="cd14014">
    <property type="entry name" value="STKc_PknB_like"/>
    <property type="match status" value="1"/>
</dbReference>
<dbReference type="AlphaFoldDB" id="A0A8H5CVZ2"/>
<dbReference type="PANTHER" id="PTHR44329:SF214">
    <property type="entry name" value="PROTEIN KINASE DOMAIN-CONTAINING PROTEIN"/>
    <property type="match status" value="1"/>
</dbReference>
<dbReference type="InterPro" id="IPR000719">
    <property type="entry name" value="Prot_kinase_dom"/>
</dbReference>
<dbReference type="InterPro" id="IPR051681">
    <property type="entry name" value="Ser/Thr_Kinases-Pseudokinases"/>
</dbReference>
<dbReference type="Gene3D" id="1.10.510.10">
    <property type="entry name" value="Transferase(Phosphotransferase) domain 1"/>
    <property type="match status" value="1"/>
</dbReference>
<dbReference type="InterPro" id="IPR011009">
    <property type="entry name" value="Kinase-like_dom_sf"/>
</dbReference>
<dbReference type="PROSITE" id="PS50011">
    <property type="entry name" value="PROTEIN_KINASE_DOM"/>
    <property type="match status" value="1"/>
</dbReference>
<dbReference type="SUPFAM" id="SSF56112">
    <property type="entry name" value="Protein kinase-like (PK-like)"/>
    <property type="match status" value="1"/>
</dbReference>
<dbReference type="EMBL" id="JAACJO010000019">
    <property type="protein sequence ID" value="KAF5348573.1"/>
    <property type="molecule type" value="Genomic_DNA"/>
</dbReference>
<reference evidence="2 3" key="1">
    <citation type="journal article" date="2020" name="ISME J.">
        <title>Uncovering the hidden diversity of litter-decomposition mechanisms in mushroom-forming fungi.</title>
        <authorList>
            <person name="Floudas D."/>
            <person name="Bentzer J."/>
            <person name="Ahren D."/>
            <person name="Johansson T."/>
            <person name="Persson P."/>
            <person name="Tunlid A."/>
        </authorList>
    </citation>
    <scope>NUCLEOTIDE SEQUENCE [LARGE SCALE GENOMIC DNA]</scope>
    <source>
        <strain evidence="2 3">CBS 146.42</strain>
    </source>
</reference>
<feature type="domain" description="Protein kinase" evidence="1">
    <location>
        <begin position="14"/>
        <end position="217"/>
    </location>
</feature>
<comment type="caution">
    <text evidence="2">The sequence shown here is derived from an EMBL/GenBank/DDBJ whole genome shotgun (WGS) entry which is preliminary data.</text>
</comment>
<dbReference type="GO" id="GO:0005524">
    <property type="term" value="F:ATP binding"/>
    <property type="evidence" value="ECO:0007669"/>
    <property type="project" value="InterPro"/>
</dbReference>
<organism evidence="2 3">
    <name type="scientific">Leucocoprinus leucothites</name>
    <dbReference type="NCBI Taxonomy" id="201217"/>
    <lineage>
        <taxon>Eukaryota</taxon>
        <taxon>Fungi</taxon>
        <taxon>Dikarya</taxon>
        <taxon>Basidiomycota</taxon>
        <taxon>Agaricomycotina</taxon>
        <taxon>Agaricomycetes</taxon>
        <taxon>Agaricomycetidae</taxon>
        <taxon>Agaricales</taxon>
        <taxon>Agaricineae</taxon>
        <taxon>Agaricaceae</taxon>
        <taxon>Leucocoprinus</taxon>
    </lineage>
</organism>
<sequence length="217" mass="23976">MAIPSLQILQGIQLIDTQYFACGGFADIFMGQWLQQSGETLRVAVKLVRKRNTNDLERNRKRFSREAHLWALLRHHNLVPLHGLHCEQGIPGLVMPYYANGDLVNYLQCHPQADKLSLIRGIAAGLEYMHGFKPNPVIHGDIKASNIMVTDAGEACLADFGLAKILCTPGYTTPNVCGSSRWMSPEILRGDELPTTSSDIWSLAMTILEASCLTSSP</sequence>
<evidence type="ECO:0000259" key="1">
    <source>
        <dbReference type="PROSITE" id="PS50011"/>
    </source>
</evidence>
<dbReference type="Proteomes" id="UP000559027">
    <property type="component" value="Unassembled WGS sequence"/>
</dbReference>
<dbReference type="OrthoDB" id="346907at2759"/>
<dbReference type="Pfam" id="PF07714">
    <property type="entry name" value="PK_Tyr_Ser-Thr"/>
    <property type="match status" value="1"/>
</dbReference>